<dbReference type="Pfam" id="PF08240">
    <property type="entry name" value="ADH_N"/>
    <property type="match status" value="1"/>
</dbReference>
<accession>A0A820IE55</accession>
<protein>
    <recommendedName>
        <fullName evidence="4">Alcohol dehydrogenase-like N-terminal domain-containing protein</fullName>
    </recommendedName>
</protein>
<evidence type="ECO:0000256" key="3">
    <source>
        <dbReference type="ARBA" id="ARBA00023002"/>
    </source>
</evidence>
<gene>
    <name evidence="5" type="ORF">KXQ929_LOCUS45954</name>
</gene>
<dbReference type="Gene3D" id="3.90.180.10">
    <property type="entry name" value="Medium-chain alcohol dehydrogenases, catalytic domain"/>
    <property type="match status" value="1"/>
</dbReference>
<dbReference type="GO" id="GO:0016616">
    <property type="term" value="F:oxidoreductase activity, acting on the CH-OH group of donors, NAD or NADP as acceptor"/>
    <property type="evidence" value="ECO:0007669"/>
    <property type="project" value="InterPro"/>
</dbReference>
<dbReference type="EMBL" id="CAJOBB010014780">
    <property type="protein sequence ID" value="CAF4308779.1"/>
    <property type="molecule type" value="Genomic_DNA"/>
</dbReference>
<evidence type="ECO:0000313" key="5">
    <source>
        <dbReference type="EMBL" id="CAF4308779.1"/>
    </source>
</evidence>
<dbReference type="InterPro" id="IPR013154">
    <property type="entry name" value="ADH-like_N"/>
</dbReference>
<keyword evidence="1" id="KW-0479">Metal-binding</keyword>
<keyword evidence="2" id="KW-0862">Zinc</keyword>
<name>A0A820IE55_9BILA</name>
<organism evidence="5 6">
    <name type="scientific">Adineta steineri</name>
    <dbReference type="NCBI Taxonomy" id="433720"/>
    <lineage>
        <taxon>Eukaryota</taxon>
        <taxon>Metazoa</taxon>
        <taxon>Spiralia</taxon>
        <taxon>Gnathifera</taxon>
        <taxon>Rotifera</taxon>
        <taxon>Eurotatoria</taxon>
        <taxon>Bdelloidea</taxon>
        <taxon>Adinetida</taxon>
        <taxon>Adinetidae</taxon>
        <taxon>Adineta</taxon>
    </lineage>
</organism>
<dbReference type="GO" id="GO:0046872">
    <property type="term" value="F:metal ion binding"/>
    <property type="evidence" value="ECO:0007669"/>
    <property type="project" value="UniProtKB-KW"/>
</dbReference>
<feature type="non-terminal residue" evidence="5">
    <location>
        <position position="1"/>
    </location>
</feature>
<evidence type="ECO:0000259" key="4">
    <source>
        <dbReference type="Pfam" id="PF08240"/>
    </source>
</evidence>
<dbReference type="Proteomes" id="UP000663868">
    <property type="component" value="Unassembled WGS sequence"/>
</dbReference>
<dbReference type="SUPFAM" id="SSF50129">
    <property type="entry name" value="GroES-like"/>
    <property type="match status" value="1"/>
</dbReference>
<sequence>MIPATAYAVHEAGDKFALYNFERRQPAADDVLVRINYCGICHTDIHFAHNDFGITQYPLVPGHEIVGVIEKICSKISKFKVGDLVGIGTQVDSCRQCQP</sequence>
<dbReference type="PANTHER" id="PTHR42683">
    <property type="entry name" value="ALDEHYDE REDUCTASE"/>
    <property type="match status" value="1"/>
</dbReference>
<keyword evidence="3" id="KW-0560">Oxidoreductase</keyword>
<reference evidence="5" key="1">
    <citation type="submission" date="2021-02" db="EMBL/GenBank/DDBJ databases">
        <authorList>
            <person name="Nowell W R."/>
        </authorList>
    </citation>
    <scope>NUCLEOTIDE SEQUENCE</scope>
</reference>
<evidence type="ECO:0000256" key="1">
    <source>
        <dbReference type="ARBA" id="ARBA00022723"/>
    </source>
</evidence>
<evidence type="ECO:0000256" key="2">
    <source>
        <dbReference type="ARBA" id="ARBA00022833"/>
    </source>
</evidence>
<dbReference type="InterPro" id="IPR011032">
    <property type="entry name" value="GroES-like_sf"/>
</dbReference>
<dbReference type="InterPro" id="IPR047109">
    <property type="entry name" value="CAD-like"/>
</dbReference>
<comment type="caution">
    <text evidence="5">The sequence shown here is derived from an EMBL/GenBank/DDBJ whole genome shotgun (WGS) entry which is preliminary data.</text>
</comment>
<proteinExistence type="predicted"/>
<evidence type="ECO:0000313" key="6">
    <source>
        <dbReference type="Proteomes" id="UP000663868"/>
    </source>
</evidence>
<dbReference type="AlphaFoldDB" id="A0A820IE55"/>
<feature type="domain" description="Alcohol dehydrogenase-like N-terminal" evidence="4">
    <location>
        <begin position="28"/>
        <end position="98"/>
    </location>
</feature>